<evidence type="ECO:0000259" key="4">
    <source>
        <dbReference type="Pfam" id="PF08241"/>
    </source>
</evidence>
<dbReference type="EMBL" id="JADWYR010000002">
    <property type="protein sequence ID" value="MBG9377767.1"/>
    <property type="molecule type" value="Genomic_DNA"/>
</dbReference>
<dbReference type="SUPFAM" id="SSF53335">
    <property type="entry name" value="S-adenosyl-L-methionine-dependent methyltransferases"/>
    <property type="match status" value="1"/>
</dbReference>
<evidence type="ECO:0000256" key="1">
    <source>
        <dbReference type="ARBA" id="ARBA00008361"/>
    </source>
</evidence>
<accession>A0A931E380</accession>
<organism evidence="5 6">
    <name type="scientific">Panacibacter microcysteis</name>
    <dbReference type="NCBI Taxonomy" id="2793269"/>
    <lineage>
        <taxon>Bacteria</taxon>
        <taxon>Pseudomonadati</taxon>
        <taxon>Bacteroidota</taxon>
        <taxon>Chitinophagia</taxon>
        <taxon>Chitinophagales</taxon>
        <taxon>Chitinophagaceae</taxon>
        <taxon>Panacibacter</taxon>
    </lineage>
</organism>
<dbReference type="RefSeq" id="WP_196991836.1">
    <property type="nucleotide sequence ID" value="NZ_JADWYR010000002.1"/>
</dbReference>
<dbReference type="GO" id="GO:0032259">
    <property type="term" value="P:methylation"/>
    <property type="evidence" value="ECO:0007669"/>
    <property type="project" value="UniProtKB-KW"/>
</dbReference>
<comment type="similarity">
    <text evidence="1">Belongs to the methyltransferase superfamily.</text>
</comment>
<dbReference type="InterPro" id="IPR051052">
    <property type="entry name" value="Diverse_substrate_MTase"/>
</dbReference>
<sequence>MKDNFSAQAEAYANFRPHYPTEMYAFIYGQLSCYDRALDIATGNGQVAKELAAKFSQVYATDISAKQLSEAPQLPNIQYKQEAAEQSSFADHFFDLVTVAQAIHWFNFDAFYANVRRITKPGGIIAVAGYGLVSVNTVTDRWLQHFYTNIIGPYWDSERKYIDDHYTTIPFPFEEISAPSLFIRYKWSKQQFLGYLNTWSAVQHFIRANSVNPLAGDTLQRLDSIWPDNTCYDISFPLLLRVGRL</sequence>
<name>A0A931E380_9BACT</name>
<proteinExistence type="inferred from homology"/>
<keyword evidence="3" id="KW-0808">Transferase</keyword>
<dbReference type="GO" id="GO:0008757">
    <property type="term" value="F:S-adenosylmethionine-dependent methyltransferase activity"/>
    <property type="evidence" value="ECO:0007669"/>
    <property type="project" value="InterPro"/>
</dbReference>
<dbReference type="Pfam" id="PF08241">
    <property type="entry name" value="Methyltransf_11"/>
    <property type="match status" value="1"/>
</dbReference>
<evidence type="ECO:0000313" key="6">
    <source>
        <dbReference type="Proteomes" id="UP000628448"/>
    </source>
</evidence>
<evidence type="ECO:0000256" key="3">
    <source>
        <dbReference type="ARBA" id="ARBA00022679"/>
    </source>
</evidence>
<feature type="domain" description="Methyltransferase type 11" evidence="4">
    <location>
        <begin position="38"/>
        <end position="126"/>
    </location>
</feature>
<evidence type="ECO:0000313" key="5">
    <source>
        <dbReference type="EMBL" id="MBG9377767.1"/>
    </source>
</evidence>
<dbReference type="InterPro" id="IPR029063">
    <property type="entry name" value="SAM-dependent_MTases_sf"/>
</dbReference>
<dbReference type="InterPro" id="IPR013216">
    <property type="entry name" value="Methyltransf_11"/>
</dbReference>
<comment type="caution">
    <text evidence="5">The sequence shown here is derived from an EMBL/GenBank/DDBJ whole genome shotgun (WGS) entry which is preliminary data.</text>
</comment>
<evidence type="ECO:0000256" key="2">
    <source>
        <dbReference type="ARBA" id="ARBA00022603"/>
    </source>
</evidence>
<reference evidence="5" key="1">
    <citation type="submission" date="2020-11" db="EMBL/GenBank/DDBJ databases">
        <title>Bacterial whole genome sequence for Panacibacter sp. DH6.</title>
        <authorList>
            <person name="Le V."/>
            <person name="Ko S."/>
            <person name="Ahn C.-Y."/>
            <person name="Oh H.-M."/>
        </authorList>
    </citation>
    <scope>NUCLEOTIDE SEQUENCE</scope>
    <source>
        <strain evidence="5">DH6</strain>
    </source>
</reference>
<protein>
    <submittedName>
        <fullName evidence="5">Class I SAM-dependent methyltransferase</fullName>
    </submittedName>
</protein>
<gene>
    <name evidence="5" type="ORF">I5907_16110</name>
</gene>
<dbReference type="AlphaFoldDB" id="A0A931E380"/>
<dbReference type="Proteomes" id="UP000628448">
    <property type="component" value="Unassembled WGS sequence"/>
</dbReference>
<dbReference type="Gene3D" id="3.40.50.150">
    <property type="entry name" value="Vaccinia Virus protein VP39"/>
    <property type="match status" value="1"/>
</dbReference>
<dbReference type="CDD" id="cd02440">
    <property type="entry name" value="AdoMet_MTases"/>
    <property type="match status" value="1"/>
</dbReference>
<keyword evidence="6" id="KW-1185">Reference proteome</keyword>
<dbReference type="PANTHER" id="PTHR44942:SF4">
    <property type="entry name" value="METHYLTRANSFERASE TYPE 11 DOMAIN-CONTAINING PROTEIN"/>
    <property type="match status" value="1"/>
</dbReference>
<dbReference type="PANTHER" id="PTHR44942">
    <property type="entry name" value="METHYLTRANSF_11 DOMAIN-CONTAINING PROTEIN"/>
    <property type="match status" value="1"/>
</dbReference>
<keyword evidence="2 5" id="KW-0489">Methyltransferase</keyword>